<dbReference type="AlphaFoldDB" id="A0A9D4NM12"/>
<dbReference type="Proteomes" id="UP000828390">
    <property type="component" value="Unassembled WGS sequence"/>
</dbReference>
<organism evidence="1 2">
    <name type="scientific">Dreissena polymorpha</name>
    <name type="common">Zebra mussel</name>
    <name type="synonym">Mytilus polymorpha</name>
    <dbReference type="NCBI Taxonomy" id="45954"/>
    <lineage>
        <taxon>Eukaryota</taxon>
        <taxon>Metazoa</taxon>
        <taxon>Spiralia</taxon>
        <taxon>Lophotrochozoa</taxon>
        <taxon>Mollusca</taxon>
        <taxon>Bivalvia</taxon>
        <taxon>Autobranchia</taxon>
        <taxon>Heteroconchia</taxon>
        <taxon>Euheterodonta</taxon>
        <taxon>Imparidentia</taxon>
        <taxon>Neoheterodontei</taxon>
        <taxon>Myida</taxon>
        <taxon>Dreissenoidea</taxon>
        <taxon>Dreissenidae</taxon>
        <taxon>Dreissena</taxon>
    </lineage>
</organism>
<reference evidence="1" key="1">
    <citation type="journal article" date="2019" name="bioRxiv">
        <title>The Genome of the Zebra Mussel, Dreissena polymorpha: A Resource for Invasive Species Research.</title>
        <authorList>
            <person name="McCartney M.A."/>
            <person name="Auch B."/>
            <person name="Kono T."/>
            <person name="Mallez S."/>
            <person name="Zhang Y."/>
            <person name="Obille A."/>
            <person name="Becker A."/>
            <person name="Abrahante J.E."/>
            <person name="Garbe J."/>
            <person name="Badalamenti J.P."/>
            <person name="Herman A."/>
            <person name="Mangelson H."/>
            <person name="Liachko I."/>
            <person name="Sullivan S."/>
            <person name="Sone E.D."/>
            <person name="Koren S."/>
            <person name="Silverstein K.A.T."/>
            <person name="Beckman K.B."/>
            <person name="Gohl D.M."/>
        </authorList>
    </citation>
    <scope>NUCLEOTIDE SEQUENCE</scope>
    <source>
        <strain evidence="1">Duluth1</strain>
        <tissue evidence="1">Whole animal</tissue>
    </source>
</reference>
<evidence type="ECO:0000313" key="1">
    <source>
        <dbReference type="EMBL" id="KAH3896830.1"/>
    </source>
</evidence>
<sequence length="58" mass="6355">MSSSWSRIRAIIIPAASFTCLNYGPLSHVDMSSSWSRIRAIIIPAASFTCLNYGPLSH</sequence>
<accession>A0A9D4NM12</accession>
<dbReference type="EMBL" id="JAIWYP010000001">
    <property type="protein sequence ID" value="KAH3896830.1"/>
    <property type="molecule type" value="Genomic_DNA"/>
</dbReference>
<gene>
    <name evidence="1" type="ORF">DPMN_021012</name>
</gene>
<comment type="caution">
    <text evidence="1">The sequence shown here is derived from an EMBL/GenBank/DDBJ whole genome shotgun (WGS) entry which is preliminary data.</text>
</comment>
<reference evidence="1" key="2">
    <citation type="submission" date="2020-11" db="EMBL/GenBank/DDBJ databases">
        <authorList>
            <person name="McCartney M.A."/>
            <person name="Auch B."/>
            <person name="Kono T."/>
            <person name="Mallez S."/>
            <person name="Becker A."/>
            <person name="Gohl D.M."/>
            <person name="Silverstein K.A.T."/>
            <person name="Koren S."/>
            <person name="Bechman K.B."/>
            <person name="Herman A."/>
            <person name="Abrahante J.E."/>
            <person name="Garbe J."/>
        </authorList>
    </citation>
    <scope>NUCLEOTIDE SEQUENCE</scope>
    <source>
        <strain evidence="1">Duluth1</strain>
        <tissue evidence="1">Whole animal</tissue>
    </source>
</reference>
<feature type="non-terminal residue" evidence="1">
    <location>
        <position position="58"/>
    </location>
</feature>
<name>A0A9D4NM12_DREPO</name>
<protein>
    <submittedName>
        <fullName evidence="1">Uncharacterized protein</fullName>
    </submittedName>
</protein>
<keyword evidence="2" id="KW-1185">Reference proteome</keyword>
<evidence type="ECO:0000313" key="2">
    <source>
        <dbReference type="Proteomes" id="UP000828390"/>
    </source>
</evidence>
<proteinExistence type="predicted"/>